<dbReference type="Gene3D" id="3.40.50.1110">
    <property type="entry name" value="SGNH hydrolase"/>
    <property type="match status" value="1"/>
</dbReference>
<dbReference type="PATRIC" id="fig|571913.6.peg.2910"/>
<evidence type="ECO:0000256" key="1">
    <source>
        <dbReference type="ARBA" id="ARBA00004651"/>
    </source>
</evidence>
<evidence type="ECO:0000256" key="8">
    <source>
        <dbReference type="SAM" id="Phobius"/>
    </source>
</evidence>
<keyword evidence="6 8" id="KW-0472">Membrane</keyword>
<dbReference type="SUPFAM" id="SSF52266">
    <property type="entry name" value="SGNH hydrolase"/>
    <property type="match status" value="1"/>
</dbReference>
<evidence type="ECO:0000313" key="11">
    <source>
        <dbReference type="EMBL" id="AKU16772.1"/>
    </source>
</evidence>
<keyword evidence="2" id="KW-1003">Cell membrane</keyword>
<dbReference type="Proteomes" id="UP000066480">
    <property type="component" value="Chromosome"/>
</dbReference>
<dbReference type="InterPro" id="IPR036514">
    <property type="entry name" value="SGNH_hydro_sf"/>
</dbReference>
<comment type="subcellular location">
    <subcellularLocation>
        <location evidence="1">Cell membrane</location>
        <topology evidence="1">Multi-pass membrane protein</topology>
    </subcellularLocation>
</comment>
<accession>A0A0K1JJ86</accession>
<protein>
    <recommendedName>
        <fullName evidence="13">Acyltransferase</fullName>
    </recommendedName>
</protein>
<feature type="transmembrane region" description="Helical" evidence="8">
    <location>
        <begin position="33"/>
        <end position="51"/>
    </location>
</feature>
<evidence type="ECO:0000256" key="5">
    <source>
        <dbReference type="ARBA" id="ARBA00022989"/>
    </source>
</evidence>
<feature type="transmembrane region" description="Helical" evidence="8">
    <location>
        <begin position="72"/>
        <end position="92"/>
    </location>
</feature>
<organism evidence="11 12">
    <name type="scientific">Luteipulveratus mongoliensis</name>
    <dbReference type="NCBI Taxonomy" id="571913"/>
    <lineage>
        <taxon>Bacteria</taxon>
        <taxon>Bacillati</taxon>
        <taxon>Actinomycetota</taxon>
        <taxon>Actinomycetes</taxon>
        <taxon>Micrococcales</taxon>
        <taxon>Dermacoccaceae</taxon>
        <taxon>Luteipulveratus</taxon>
    </lineage>
</organism>
<dbReference type="Pfam" id="PF01757">
    <property type="entry name" value="Acyl_transf_3"/>
    <property type="match status" value="1"/>
</dbReference>
<feature type="transmembrane region" description="Helical" evidence="8">
    <location>
        <begin position="293"/>
        <end position="315"/>
    </location>
</feature>
<feature type="transmembrane region" description="Helical" evidence="8">
    <location>
        <begin position="144"/>
        <end position="160"/>
    </location>
</feature>
<dbReference type="AlphaFoldDB" id="A0A0K1JJ86"/>
<keyword evidence="4 8" id="KW-0812">Transmembrane</keyword>
<evidence type="ECO:0000256" key="3">
    <source>
        <dbReference type="ARBA" id="ARBA00022679"/>
    </source>
</evidence>
<feature type="transmembrane region" description="Helical" evidence="8">
    <location>
        <begin position="366"/>
        <end position="386"/>
    </location>
</feature>
<feature type="transmembrane region" description="Helical" evidence="8">
    <location>
        <begin position="167"/>
        <end position="186"/>
    </location>
</feature>
<keyword evidence="3" id="KW-0808">Transferase</keyword>
<dbReference type="InterPro" id="IPR050879">
    <property type="entry name" value="Acyltransferase_3"/>
</dbReference>
<keyword evidence="7" id="KW-0012">Acyltransferase</keyword>
<dbReference type="STRING" id="571913.VV02_14330"/>
<dbReference type="InterPro" id="IPR043968">
    <property type="entry name" value="SGNH"/>
</dbReference>
<dbReference type="PANTHER" id="PTHR23028:SF53">
    <property type="entry name" value="ACYL_TRANSF_3 DOMAIN-CONTAINING PROTEIN"/>
    <property type="match status" value="1"/>
</dbReference>
<evidence type="ECO:0008006" key="13">
    <source>
        <dbReference type="Google" id="ProtNLM"/>
    </source>
</evidence>
<evidence type="ECO:0000256" key="2">
    <source>
        <dbReference type="ARBA" id="ARBA00022475"/>
    </source>
</evidence>
<evidence type="ECO:0000259" key="10">
    <source>
        <dbReference type="Pfam" id="PF19040"/>
    </source>
</evidence>
<feature type="transmembrane region" description="Helical" evidence="8">
    <location>
        <begin position="232"/>
        <end position="252"/>
    </location>
</feature>
<dbReference type="GO" id="GO:0016747">
    <property type="term" value="F:acyltransferase activity, transferring groups other than amino-acyl groups"/>
    <property type="evidence" value="ECO:0007669"/>
    <property type="project" value="InterPro"/>
</dbReference>
<evidence type="ECO:0000256" key="7">
    <source>
        <dbReference type="ARBA" id="ARBA00023315"/>
    </source>
</evidence>
<feature type="domain" description="Acyltransferase 3" evidence="9">
    <location>
        <begin position="5"/>
        <end position="340"/>
    </location>
</feature>
<feature type="transmembrane region" description="Helical" evidence="8">
    <location>
        <begin position="201"/>
        <end position="220"/>
    </location>
</feature>
<evidence type="ECO:0000259" key="9">
    <source>
        <dbReference type="Pfam" id="PF01757"/>
    </source>
</evidence>
<dbReference type="Pfam" id="PF19040">
    <property type="entry name" value="SGNH"/>
    <property type="match status" value="1"/>
</dbReference>
<keyword evidence="5 8" id="KW-1133">Transmembrane helix</keyword>
<dbReference type="InterPro" id="IPR002656">
    <property type="entry name" value="Acyl_transf_3_dom"/>
</dbReference>
<name>A0A0K1JJ86_9MICO</name>
<dbReference type="PANTHER" id="PTHR23028">
    <property type="entry name" value="ACETYLTRANSFERASE"/>
    <property type="match status" value="1"/>
</dbReference>
<keyword evidence="12" id="KW-1185">Reference proteome</keyword>
<dbReference type="GO" id="GO:0009103">
    <property type="term" value="P:lipopolysaccharide biosynthetic process"/>
    <property type="evidence" value="ECO:0007669"/>
    <property type="project" value="TreeGrafter"/>
</dbReference>
<evidence type="ECO:0000313" key="12">
    <source>
        <dbReference type="Proteomes" id="UP000066480"/>
    </source>
</evidence>
<sequence length="633" mass="69060">MGYRPALDGLRAVSVVTIMLFHVPVAWVHGGYWSVNVFFVVSGYLITGLLLKEHSKWGNIDLVGFYLRRARRLLPALLVMLVGVSLLAPRIMGSQTPGTIRGDGIAALFYVANWRMIITGQSYFEQFGAPSPFRHTWTLAIEEQYYLLFPLLLLLLLRIFRQRRSWGPVLVVGALGLLSALVMSWVNKPGDPSRVYYGTDARMQDILVGAVLALVLHRMGKARVAALAQHRGVLAVLGWVTAAGTLAAFLWLPADGWVFSGGFLLFDVMFVFLVLSVELAPTTSIARIISTPVLAWVGKLSYGLYLWHWPIFIFLSPDRVDLGTVPLMALRFAVTFAVATASFYLVEDPIRRGSLRRRLGPRVSPAVSTASIGVTAVLIGISAYGVQLAPSAKAGEGNSTTVGSGDYGVLIVGDSVGFSLGYNFPKEKYPDTSTTANVNFGCGTAEQHLAFNGKPQQGDDQPECETIFANWREGMQKAKPKAIVWSLGGWEVFDHVADGKVLDVGTPAYASYLSGRLEKGLDALGEGGSKAPIYITNVPCYHQEKFVVSGDDLSVDRNDPKRAKAVNAVLTSFAAKHPDRVHIADLDSFACPNGKFEDIVHGVKLRIDGVHYTADGARAFWAWLMPQIRKVTG</sequence>
<evidence type="ECO:0000256" key="6">
    <source>
        <dbReference type="ARBA" id="ARBA00023136"/>
    </source>
</evidence>
<gene>
    <name evidence="11" type="ORF">VV02_14330</name>
</gene>
<feature type="transmembrane region" description="Helical" evidence="8">
    <location>
        <begin position="327"/>
        <end position="346"/>
    </location>
</feature>
<feature type="domain" description="SGNH" evidence="10">
    <location>
        <begin position="403"/>
        <end position="619"/>
    </location>
</feature>
<reference evidence="11 12" key="1">
    <citation type="submission" date="2015-03" db="EMBL/GenBank/DDBJ databases">
        <title>Luteipulveratus halotolerans sp. nov., a novel actinobacterium (Dermacoccaceae) from Sarawak, Malaysia.</title>
        <authorList>
            <person name="Juboi H."/>
            <person name="Basik A."/>
            <person name="Shamsul S.S."/>
            <person name="Arnold P."/>
            <person name="Schmitt E.K."/>
            <person name="Sanglier J.-J."/>
            <person name="Yeo T."/>
        </authorList>
    </citation>
    <scope>NUCLEOTIDE SEQUENCE [LARGE SCALE GENOMIC DNA]</scope>
    <source>
        <strain evidence="11 12">MN07-A0370</strain>
    </source>
</reference>
<dbReference type="EMBL" id="CP011112">
    <property type="protein sequence ID" value="AKU16772.1"/>
    <property type="molecule type" value="Genomic_DNA"/>
</dbReference>
<evidence type="ECO:0000256" key="4">
    <source>
        <dbReference type="ARBA" id="ARBA00022692"/>
    </source>
</evidence>
<dbReference type="KEGG" id="lmoi:VV02_14330"/>
<proteinExistence type="predicted"/>
<dbReference type="GO" id="GO:0005886">
    <property type="term" value="C:plasma membrane"/>
    <property type="evidence" value="ECO:0007669"/>
    <property type="project" value="UniProtKB-SubCell"/>
</dbReference>
<feature type="transmembrane region" description="Helical" evidence="8">
    <location>
        <begin position="258"/>
        <end position="281"/>
    </location>
</feature>